<organism evidence="3 4">
    <name type="scientific">Dyadobacter koreensis</name>
    <dbReference type="NCBI Taxonomy" id="408657"/>
    <lineage>
        <taxon>Bacteria</taxon>
        <taxon>Pseudomonadati</taxon>
        <taxon>Bacteroidota</taxon>
        <taxon>Cytophagia</taxon>
        <taxon>Cytophagales</taxon>
        <taxon>Spirosomataceae</taxon>
        <taxon>Dyadobacter</taxon>
    </lineage>
</organism>
<feature type="non-terminal residue" evidence="3">
    <location>
        <position position="1"/>
    </location>
</feature>
<evidence type="ECO:0000259" key="1">
    <source>
        <dbReference type="Pfam" id="PF18962"/>
    </source>
</evidence>
<dbReference type="Pfam" id="PF18962">
    <property type="entry name" value="Por_Secre_tail"/>
    <property type="match status" value="1"/>
</dbReference>
<evidence type="ECO:0000259" key="2">
    <source>
        <dbReference type="Pfam" id="PF19081"/>
    </source>
</evidence>
<evidence type="ECO:0000313" key="3">
    <source>
        <dbReference type="EMBL" id="SEJ60983.1"/>
    </source>
</evidence>
<dbReference type="RefSeq" id="WP_090340868.1">
    <property type="nucleotide sequence ID" value="NZ_FNXY01000010.1"/>
</dbReference>
<dbReference type="OrthoDB" id="9805017at2"/>
<feature type="domain" description="Ig-like" evidence="2">
    <location>
        <begin position="227"/>
        <end position="302"/>
    </location>
</feature>
<dbReference type="InterPro" id="IPR044023">
    <property type="entry name" value="Ig_7"/>
</dbReference>
<feature type="domain" description="Secretion system C-terminal sorting" evidence="1">
    <location>
        <begin position="751"/>
        <end position="822"/>
    </location>
</feature>
<dbReference type="STRING" id="408657.SAMN04487995_5451"/>
<evidence type="ECO:0000313" key="4">
    <source>
        <dbReference type="Proteomes" id="UP000199532"/>
    </source>
</evidence>
<feature type="domain" description="Ig-like" evidence="2">
    <location>
        <begin position="1"/>
        <end position="62"/>
    </location>
</feature>
<accession>A0A1H7A5M7</accession>
<feature type="domain" description="Ig-like" evidence="2">
    <location>
        <begin position="306"/>
        <end position="389"/>
    </location>
</feature>
<gene>
    <name evidence="3" type="ORF">SAMN04487995_5451</name>
</gene>
<keyword evidence="4" id="KW-1185">Reference proteome</keyword>
<dbReference type="EMBL" id="FNXY01000010">
    <property type="protein sequence ID" value="SEJ60983.1"/>
    <property type="molecule type" value="Genomic_DNA"/>
</dbReference>
<dbReference type="AlphaFoldDB" id="A0A1H7A5M7"/>
<dbReference type="InterPro" id="IPR026444">
    <property type="entry name" value="Secre_tail"/>
</dbReference>
<proteinExistence type="predicted"/>
<sequence>ATLTATAISGATLNWYGTAATGGTASATKPVPSTTTVGTTTYYVSQSIGTCESPRSAIVVNVAAAACATPAPTVANVTYCLSETATALTATGTALKWYTAATGGTALAAAPIPSTTTAGTVSYYVSQTLNGCEGPRAKIDVTVNPQTPAPTVANVTYCLSETPVALTATGTALKWYTVATGGTGVATAPIPVTTAAGTKSYYVTQTLNGCESPRAKIDVIVNPQTTAPTIGVPVVYCFNETAIPLTATGTALKWYTAATGGTALAAAPTPLTTTAGTTSYYVSQTLNTCEGARAKVDVVVKPQVPAPTVASAAIEYCQSVIATPLTATPATGAVLNWYGTSATGGTASATAPTPSTETEGTTSYYVNQKDADGCLSSRAKIDVKINVTPKPTLATSFVEYCQGASASPLSATGTSLKWYLTLTDTNPRTTALTPFTEKVEDYSFYVTQTGTNTCESPKAEIKVHIKPLPSATISGNNSVSPGQSTTITVNFTGDAPWSYTLSNGQTGTSSNATTQITVTPQTTTNYVVTKVSNACGEGLSNGVAVVTVLIPTITTGNPSVSQLCAGRSFTIPFQKSGDFPTGNVFTAQISTQNDITKFVSIPSVVNGSVLTATIPDTVKAGSYFIRVVSAGQGSTLPGSVSSVKMTINPLPVATITGPSNILMGQTATLNIAITGDAPWTFNLNDGAKDTLISSSVSPVSVRISPKTTTIYQITSISNTCGVGRGAGTFRVQVDPVLGVEPPVPVADWLKIYPTMIENKCTVEITGTISAKEALVEIIDLNGRSLSKKSIRQKITEVDLTSKPSGMYLLKVQNGDRSSVQRIFKP</sequence>
<feature type="domain" description="Ig-like" evidence="2">
    <location>
        <begin position="149"/>
        <end position="223"/>
    </location>
</feature>
<protein>
    <submittedName>
        <fullName evidence="3">Por secretion system C-terminal sorting domain-containing protein</fullName>
    </submittedName>
</protein>
<dbReference type="Pfam" id="PF19081">
    <property type="entry name" value="Ig_7"/>
    <property type="match status" value="5"/>
</dbReference>
<dbReference type="NCBIfam" id="TIGR04183">
    <property type="entry name" value="Por_Secre_tail"/>
    <property type="match status" value="1"/>
</dbReference>
<name>A0A1H7A5M7_9BACT</name>
<dbReference type="Proteomes" id="UP000199532">
    <property type="component" value="Unassembled WGS sequence"/>
</dbReference>
<feature type="domain" description="Ig-like" evidence="2">
    <location>
        <begin position="71"/>
        <end position="145"/>
    </location>
</feature>
<reference evidence="3 4" key="1">
    <citation type="submission" date="2016-10" db="EMBL/GenBank/DDBJ databases">
        <authorList>
            <person name="de Groot N.N."/>
        </authorList>
    </citation>
    <scope>NUCLEOTIDE SEQUENCE [LARGE SCALE GENOMIC DNA]</scope>
    <source>
        <strain evidence="3 4">DSM 19938</strain>
    </source>
</reference>